<evidence type="ECO:0000313" key="6">
    <source>
        <dbReference type="Proteomes" id="UP001501578"/>
    </source>
</evidence>
<evidence type="ECO:0000259" key="3">
    <source>
        <dbReference type="Pfam" id="PF00561"/>
    </source>
</evidence>
<dbReference type="InterPro" id="IPR050266">
    <property type="entry name" value="AB_hydrolase_sf"/>
</dbReference>
<feature type="signal peptide" evidence="2">
    <location>
        <begin position="1"/>
        <end position="25"/>
    </location>
</feature>
<evidence type="ECO:0000313" key="5">
    <source>
        <dbReference type="EMBL" id="GAA0918260.1"/>
    </source>
</evidence>
<sequence>MRALRTILAGTVVLVAAAQAAVATAASGGRHECATATSRCIGTLTVPLNWQDSQSEKITIRFGYIPRADRSRPARTSILAMPGGPAPLGPNAERVDSFGKVFQPLLDHSDMMIVEFRGMGESAPLRCKALQQGKPESVTQCAREIGDRARFFSSDQYVADVEAVRAALGLSKVTVVGSSWGALSGQAYTTRYPDRVRALYIESMIGPIDKAGRWQLGESEGKEIQEAIANYARACQRSPACRRAAGGDPTARWDAVVRKMRAGGDNALTLQRLLGALRSASDPALATDATAATAAYLDGDPAPLRRVLDRAAPLAGNKGAGSKAPSKESPDRAGTTAYLCSDPVWPYDRAADEASRRRQLVTWHAERNRYAPFTLSEAGSGADFCAGWPTPRVNNAIEPDRPAVPMLAVASEFDPKAIMGARTAARAFPRGQAVTVQAGYHNPSVEGRGPGGECARQVMHRFIQDPGRVSDPSCTMANYQAHGRFPATAAAVPAARGGGLDAPQRTLVAAAFATAADTVAMHNPHRASRPDAEPGLRGGEVTNGRDGTITLDKVRYVADLAAAGTAKVAGDKATADLTVAGPAGATHKVTLQWKAFTATDTTPVTGTLDGRPFQVNVPGY</sequence>
<name>A0ABP3ZA61_9ACTN</name>
<dbReference type="InterPro" id="IPR000073">
    <property type="entry name" value="AB_hydrolase_1"/>
</dbReference>
<dbReference type="EMBL" id="BAAAHQ010000006">
    <property type="protein sequence ID" value="GAA0918260.1"/>
    <property type="molecule type" value="Genomic_DNA"/>
</dbReference>
<dbReference type="Proteomes" id="UP001501578">
    <property type="component" value="Unassembled WGS sequence"/>
</dbReference>
<dbReference type="Pfam" id="PF08386">
    <property type="entry name" value="Abhydrolase_4"/>
    <property type="match status" value="1"/>
</dbReference>
<evidence type="ECO:0000256" key="2">
    <source>
        <dbReference type="SAM" id="SignalP"/>
    </source>
</evidence>
<feature type="domain" description="Peptidase S33 tripeptidyl aminopeptidase-like C-terminal" evidence="4">
    <location>
        <begin position="382"/>
        <end position="467"/>
    </location>
</feature>
<feature type="region of interest" description="Disordered" evidence="1">
    <location>
        <begin position="315"/>
        <end position="335"/>
    </location>
</feature>
<evidence type="ECO:0000259" key="4">
    <source>
        <dbReference type="Pfam" id="PF08386"/>
    </source>
</evidence>
<gene>
    <name evidence="5" type="ORF">GCM10009560_15010</name>
</gene>
<comment type="caution">
    <text evidence="5">The sequence shown here is derived from an EMBL/GenBank/DDBJ whole genome shotgun (WGS) entry which is preliminary data.</text>
</comment>
<dbReference type="Gene3D" id="3.40.50.1820">
    <property type="entry name" value="alpha/beta hydrolase"/>
    <property type="match status" value="1"/>
</dbReference>
<proteinExistence type="predicted"/>
<dbReference type="InterPro" id="IPR029058">
    <property type="entry name" value="AB_hydrolase_fold"/>
</dbReference>
<dbReference type="PANTHER" id="PTHR43798">
    <property type="entry name" value="MONOACYLGLYCEROL LIPASE"/>
    <property type="match status" value="1"/>
</dbReference>
<evidence type="ECO:0000256" key="1">
    <source>
        <dbReference type="SAM" id="MobiDB-lite"/>
    </source>
</evidence>
<protein>
    <submittedName>
        <fullName evidence="5">Uncharacterized protein</fullName>
    </submittedName>
</protein>
<reference evidence="6" key="1">
    <citation type="journal article" date="2019" name="Int. J. Syst. Evol. Microbiol.">
        <title>The Global Catalogue of Microorganisms (GCM) 10K type strain sequencing project: providing services to taxonomists for standard genome sequencing and annotation.</title>
        <authorList>
            <consortium name="The Broad Institute Genomics Platform"/>
            <consortium name="The Broad Institute Genome Sequencing Center for Infectious Disease"/>
            <person name="Wu L."/>
            <person name="Ma J."/>
        </authorList>
    </citation>
    <scope>NUCLEOTIDE SEQUENCE [LARGE SCALE GENOMIC DNA]</scope>
    <source>
        <strain evidence="6">JCM 11136</strain>
    </source>
</reference>
<feature type="chain" id="PRO_5047435939" evidence="2">
    <location>
        <begin position="26"/>
        <end position="620"/>
    </location>
</feature>
<keyword evidence="6" id="KW-1185">Reference proteome</keyword>
<dbReference type="PANTHER" id="PTHR43798:SF27">
    <property type="entry name" value="HYDROLASE ALPHA_BETA HYDROLASE FOLD FAMILY"/>
    <property type="match status" value="1"/>
</dbReference>
<dbReference type="InterPro" id="IPR013595">
    <property type="entry name" value="Pept_S33_TAP-like_C"/>
</dbReference>
<keyword evidence="2" id="KW-0732">Signal</keyword>
<dbReference type="Pfam" id="PF00561">
    <property type="entry name" value="Abhydrolase_1"/>
    <property type="match status" value="1"/>
</dbReference>
<feature type="region of interest" description="Disordered" evidence="1">
    <location>
        <begin position="523"/>
        <end position="544"/>
    </location>
</feature>
<dbReference type="SUPFAM" id="SSF53474">
    <property type="entry name" value="alpha/beta-Hydrolases"/>
    <property type="match status" value="1"/>
</dbReference>
<accession>A0ABP3ZA61</accession>
<organism evidence="5 6">
    <name type="scientific">Nonomuraea longicatena</name>
    <dbReference type="NCBI Taxonomy" id="83682"/>
    <lineage>
        <taxon>Bacteria</taxon>
        <taxon>Bacillati</taxon>
        <taxon>Actinomycetota</taxon>
        <taxon>Actinomycetes</taxon>
        <taxon>Streptosporangiales</taxon>
        <taxon>Streptosporangiaceae</taxon>
        <taxon>Nonomuraea</taxon>
    </lineage>
</organism>
<feature type="domain" description="AB hydrolase-1" evidence="3">
    <location>
        <begin position="83"/>
        <end position="204"/>
    </location>
</feature>
<dbReference type="RefSeq" id="WP_343948981.1">
    <property type="nucleotide sequence ID" value="NZ_BAAAHQ010000006.1"/>
</dbReference>